<keyword evidence="7" id="KW-1185">Reference proteome</keyword>
<feature type="domain" description="Glutamate/phenylalanine/leucine/valine/L-tryptophan dehydrogenase C-terminal" evidence="5">
    <location>
        <begin position="143"/>
        <end position="374"/>
    </location>
</feature>
<dbReference type="SUPFAM" id="SSF51735">
    <property type="entry name" value="NAD(P)-binding Rossmann-fold domains"/>
    <property type="match status" value="1"/>
</dbReference>
<evidence type="ECO:0000256" key="1">
    <source>
        <dbReference type="ARBA" id="ARBA00006382"/>
    </source>
</evidence>
<dbReference type="SMART" id="SM00839">
    <property type="entry name" value="ELFV_dehydrog"/>
    <property type="match status" value="1"/>
</dbReference>
<dbReference type="InterPro" id="IPR036291">
    <property type="entry name" value="NAD(P)-bd_dom_sf"/>
</dbReference>
<dbReference type="InterPro" id="IPR006097">
    <property type="entry name" value="Glu/Leu/Phe/Val/Trp_DH_dimer"/>
</dbReference>
<sequence>MMMFFDLTDDWGPEKVVTIHDRRLGYQGALVLDNTARGMGKGGTRMSPTVQVEDVMRLARVMTWKWAAVDLFYGGAKAGIRADPTRPDKEAVVRSFARRLSDHVPHEYVFGLDMGLTENDAAVINDELGTRGAAVGTPYELGGVPYDQLGITGFGVAEAADEAARRLGLQGTRVAIQGFGAVGQAAAQRMDALGYSVVAVSTAEGSLADVKGMDVATLVEHRRRVGDGFISDFPEYLVPHGSELFTEAEILIPAAVENVLDSSNVDRIRAVLVVEAANLPVETHAQQMLFEQGVTVVPDFLANAGGVIGAAYAMDARHSPFRLDPEAIFEKVREKLRTNVAACLDMSQESGITPHEAGRTAARGRILSAMRIRDGKSE</sequence>
<name>A0ABU2DUD4_9MICC</name>
<evidence type="ECO:0000256" key="2">
    <source>
        <dbReference type="ARBA" id="ARBA00023002"/>
    </source>
</evidence>
<accession>A0ABU2DUD4</accession>
<comment type="similarity">
    <text evidence="1 3 4">Belongs to the Glu/Leu/Phe/Val dehydrogenases family.</text>
</comment>
<dbReference type="InterPro" id="IPR046346">
    <property type="entry name" value="Aminoacid_DH-like_N_sf"/>
</dbReference>
<dbReference type="PROSITE" id="PS00074">
    <property type="entry name" value="GLFV_DEHYDROGENASE"/>
    <property type="match status" value="1"/>
</dbReference>
<evidence type="ECO:0000256" key="4">
    <source>
        <dbReference type="RuleBase" id="RU004417"/>
    </source>
</evidence>
<dbReference type="PANTHER" id="PTHR11606:SF13">
    <property type="entry name" value="GLUTAMATE DEHYDROGENASE 1, MITOCHONDRIAL"/>
    <property type="match status" value="1"/>
</dbReference>
<organism evidence="6 7">
    <name type="scientific">Nesterenkonia aerolata</name>
    <dbReference type="NCBI Taxonomy" id="3074079"/>
    <lineage>
        <taxon>Bacteria</taxon>
        <taxon>Bacillati</taxon>
        <taxon>Actinomycetota</taxon>
        <taxon>Actinomycetes</taxon>
        <taxon>Micrococcales</taxon>
        <taxon>Micrococcaceae</taxon>
        <taxon>Nesterenkonia</taxon>
    </lineage>
</organism>
<dbReference type="Gene3D" id="3.40.50.10860">
    <property type="entry name" value="Leucine Dehydrogenase, chain A, domain 1"/>
    <property type="match status" value="1"/>
</dbReference>
<dbReference type="Gene3D" id="3.40.50.720">
    <property type="entry name" value="NAD(P)-binding Rossmann-like Domain"/>
    <property type="match status" value="1"/>
</dbReference>
<dbReference type="SUPFAM" id="SSF53223">
    <property type="entry name" value="Aminoacid dehydrogenase-like, N-terminal domain"/>
    <property type="match status" value="1"/>
</dbReference>
<evidence type="ECO:0000259" key="5">
    <source>
        <dbReference type="SMART" id="SM00839"/>
    </source>
</evidence>
<dbReference type="Pfam" id="PF00208">
    <property type="entry name" value="ELFV_dehydrog"/>
    <property type="match status" value="1"/>
</dbReference>
<dbReference type="PIRSF" id="PIRSF000185">
    <property type="entry name" value="Glu_DH"/>
    <property type="match status" value="1"/>
</dbReference>
<gene>
    <name evidence="6" type="ORF">RIL96_11065</name>
</gene>
<protein>
    <recommendedName>
        <fullName evidence="3">Glutamate dehydrogenase</fullName>
    </recommendedName>
</protein>
<dbReference type="Pfam" id="PF02812">
    <property type="entry name" value="ELFV_dehydrog_N"/>
    <property type="match status" value="1"/>
</dbReference>
<evidence type="ECO:0000313" key="6">
    <source>
        <dbReference type="EMBL" id="MDR8020105.1"/>
    </source>
</evidence>
<reference evidence="6 7" key="1">
    <citation type="submission" date="2023-09" db="EMBL/GenBank/DDBJ databases">
        <title>Description of three actinobacteria isolated from air of manufacturing shop in a pharmaceutical factory.</title>
        <authorList>
            <person name="Zhang D.-F."/>
        </authorList>
    </citation>
    <scope>NUCLEOTIDE SEQUENCE [LARGE SCALE GENOMIC DNA]</scope>
    <source>
        <strain evidence="6 7">LY-0111</strain>
    </source>
</reference>
<dbReference type="InterPro" id="IPR006096">
    <property type="entry name" value="Glu/Leu/Phe/Val/Trp_DH_C"/>
</dbReference>
<dbReference type="PRINTS" id="PR00082">
    <property type="entry name" value="GLFDHDRGNASE"/>
</dbReference>
<dbReference type="InterPro" id="IPR033524">
    <property type="entry name" value="Glu/Leu/Phe/Val_DH_AS"/>
</dbReference>
<evidence type="ECO:0000256" key="3">
    <source>
        <dbReference type="PIRNR" id="PIRNR000185"/>
    </source>
</evidence>
<keyword evidence="2 3" id="KW-0560">Oxidoreductase</keyword>
<dbReference type="PANTHER" id="PTHR11606">
    <property type="entry name" value="GLUTAMATE DEHYDROGENASE"/>
    <property type="match status" value="1"/>
</dbReference>
<proteinExistence type="inferred from homology"/>
<dbReference type="InterPro" id="IPR014362">
    <property type="entry name" value="Glu_DH"/>
</dbReference>
<dbReference type="InterPro" id="IPR006095">
    <property type="entry name" value="Glu/Leu/Phe/Val/Trp_DH"/>
</dbReference>
<dbReference type="Proteomes" id="UP001251870">
    <property type="component" value="Unassembled WGS sequence"/>
</dbReference>
<dbReference type="EMBL" id="JAVKGR010000016">
    <property type="protein sequence ID" value="MDR8020105.1"/>
    <property type="molecule type" value="Genomic_DNA"/>
</dbReference>
<comment type="caution">
    <text evidence="6">The sequence shown here is derived from an EMBL/GenBank/DDBJ whole genome shotgun (WGS) entry which is preliminary data.</text>
</comment>
<evidence type="ECO:0000313" key="7">
    <source>
        <dbReference type="Proteomes" id="UP001251870"/>
    </source>
</evidence>